<protein>
    <submittedName>
        <fullName evidence="4">Dynamin family protein</fullName>
    </submittedName>
</protein>
<evidence type="ECO:0000313" key="5">
    <source>
        <dbReference type="Proteomes" id="UP000198415"/>
    </source>
</evidence>
<keyword evidence="2" id="KW-0472">Membrane</keyword>
<dbReference type="SUPFAM" id="SSF52540">
    <property type="entry name" value="P-loop containing nucleoside triphosphate hydrolases"/>
    <property type="match status" value="1"/>
</dbReference>
<keyword evidence="1" id="KW-0175">Coiled coil</keyword>
<dbReference type="OrthoDB" id="3798616at2"/>
<dbReference type="InterPro" id="IPR027417">
    <property type="entry name" value="P-loop_NTPase"/>
</dbReference>
<dbReference type="Pfam" id="PF00350">
    <property type="entry name" value="Dynamin_N"/>
    <property type="match status" value="1"/>
</dbReference>
<reference evidence="4 5" key="1">
    <citation type="submission" date="2017-06" db="EMBL/GenBank/DDBJ databases">
        <authorList>
            <person name="Kim H.J."/>
            <person name="Triplett B.A."/>
        </authorList>
    </citation>
    <scope>NUCLEOTIDE SEQUENCE [LARGE SCALE GENOMIC DNA]</scope>
    <source>
        <strain evidence="4 5">DSM 43151</strain>
    </source>
</reference>
<feature type="domain" description="Dynamin N-terminal" evidence="3">
    <location>
        <begin position="54"/>
        <end position="204"/>
    </location>
</feature>
<evidence type="ECO:0000256" key="1">
    <source>
        <dbReference type="SAM" id="Coils"/>
    </source>
</evidence>
<organism evidence="4 5">
    <name type="scientific">Actinoplanes regularis</name>
    <dbReference type="NCBI Taxonomy" id="52697"/>
    <lineage>
        <taxon>Bacteria</taxon>
        <taxon>Bacillati</taxon>
        <taxon>Actinomycetota</taxon>
        <taxon>Actinomycetes</taxon>
        <taxon>Micromonosporales</taxon>
        <taxon>Micromonosporaceae</taxon>
        <taxon>Actinoplanes</taxon>
    </lineage>
</organism>
<dbReference type="InterPro" id="IPR045063">
    <property type="entry name" value="Dynamin_N"/>
</dbReference>
<evidence type="ECO:0000313" key="4">
    <source>
        <dbReference type="EMBL" id="SNR25893.1"/>
    </source>
</evidence>
<feature type="coiled-coil region" evidence="1">
    <location>
        <begin position="575"/>
        <end position="602"/>
    </location>
</feature>
<proteinExistence type="predicted"/>
<dbReference type="Proteomes" id="UP000198415">
    <property type="component" value="Unassembled WGS sequence"/>
</dbReference>
<name>A0A238UX32_9ACTN</name>
<feature type="transmembrane region" description="Helical" evidence="2">
    <location>
        <begin position="470"/>
        <end position="496"/>
    </location>
</feature>
<dbReference type="Gene3D" id="3.40.50.300">
    <property type="entry name" value="P-loop containing nucleotide triphosphate hydrolases"/>
    <property type="match status" value="1"/>
</dbReference>
<evidence type="ECO:0000259" key="3">
    <source>
        <dbReference type="Pfam" id="PF00350"/>
    </source>
</evidence>
<dbReference type="RefSeq" id="WP_089291027.1">
    <property type="nucleotide sequence ID" value="NZ_BOMU01000012.1"/>
</dbReference>
<accession>A0A238UX32</accession>
<dbReference type="AlphaFoldDB" id="A0A238UX32"/>
<dbReference type="PANTHER" id="PTHR43681:SF1">
    <property type="entry name" value="SARCALUMENIN"/>
    <property type="match status" value="1"/>
</dbReference>
<dbReference type="PANTHER" id="PTHR43681">
    <property type="entry name" value="TRANSMEMBRANE GTPASE FZO"/>
    <property type="match status" value="1"/>
</dbReference>
<dbReference type="InterPro" id="IPR051943">
    <property type="entry name" value="TRAFAC_Dynamin-like_GTPase"/>
</dbReference>
<sequence>MTATTAPAEADNTLRRAVEIVDLAQRACAAYDRPDLGARLAAVRATLADPVVHIVVVGEFKQGKSSLVNALVGTKVCPVNDDVATALPTYVRYGKEPSAEVLLDEVPPRREPVTLDRVRDFVLEKDTGGVVEGATGVEVRLPRQLLAGGLVIVDTPGVGGLGSMHAAASLTAASMADAVLFVTDAAQELTRSELEFLRQAREVCATAVCVLTKTDFYPYWRKIRDLNAGHLRAVGEMPIVPVSSELRLQAVAGNDKELNAESGFPDLVKFVAQRVSGGAAARVAVQAGEAVVGICAQLTSQFEAERAALADPDAAATVMGELTEVKQRVEALKAAAAKWQQTLGDGIADLNSDIDHDLRGRIRRLVEEADTRIEEGDPADDWAENERWLKARAAQELMANYLLLRDRAIGLSDEVATHFEEAAGQVLRQVAITDPLSLAGTAQVEHKIELAKMKLGKQAMVALKSAYGGALMFTMLGTLSGIALGPIGIGIGLVMGRKGLREEKKRQRTSRQNQARNAVRRYCDEVTFVMTKDSRDTLRRIQRQLRDHYSGLADELARSNAKALTAASEAAQRTTAQRESRLRDLTAELDRLRQLHEHAAAIAS</sequence>
<dbReference type="EMBL" id="FZNR01000001">
    <property type="protein sequence ID" value="SNR25893.1"/>
    <property type="molecule type" value="Genomic_DNA"/>
</dbReference>
<keyword evidence="2" id="KW-1133">Transmembrane helix</keyword>
<gene>
    <name evidence="4" type="ORF">SAMN06264365_101200</name>
</gene>
<keyword evidence="2" id="KW-0812">Transmembrane</keyword>
<evidence type="ECO:0000256" key="2">
    <source>
        <dbReference type="SAM" id="Phobius"/>
    </source>
</evidence>
<keyword evidence="5" id="KW-1185">Reference proteome</keyword>